<dbReference type="GO" id="GO:0071972">
    <property type="term" value="F:peptidoglycan L,D-transpeptidase activity"/>
    <property type="evidence" value="ECO:0007669"/>
    <property type="project" value="TreeGrafter"/>
</dbReference>
<dbReference type="InterPro" id="IPR038063">
    <property type="entry name" value="Transpep_catalytic_dom"/>
</dbReference>
<dbReference type="GO" id="GO:0005576">
    <property type="term" value="C:extracellular region"/>
    <property type="evidence" value="ECO:0007669"/>
    <property type="project" value="TreeGrafter"/>
</dbReference>
<comment type="pathway">
    <text evidence="1 9">Cell wall biogenesis; peptidoglycan biosynthesis.</text>
</comment>
<organism evidence="12 13">
    <name type="scientific">Pseudoroseicyclus tamaricis</name>
    <dbReference type="NCBI Taxonomy" id="2705421"/>
    <lineage>
        <taxon>Bacteria</taxon>
        <taxon>Pseudomonadati</taxon>
        <taxon>Pseudomonadota</taxon>
        <taxon>Alphaproteobacteria</taxon>
        <taxon>Rhodobacterales</taxon>
        <taxon>Paracoccaceae</taxon>
        <taxon>Pseudoroseicyclus</taxon>
    </lineage>
</organism>
<dbReference type="PANTHER" id="PTHR30582:SF24">
    <property type="entry name" value="L,D-TRANSPEPTIDASE ERFK_SRFK-RELATED"/>
    <property type="match status" value="1"/>
</dbReference>
<accession>A0A6B2K252</accession>
<feature type="active site" description="Nucleophile" evidence="9">
    <location>
        <position position="187"/>
    </location>
</feature>
<dbReference type="Gene3D" id="2.40.440.10">
    <property type="entry name" value="L,D-transpeptidase catalytic domain-like"/>
    <property type="match status" value="1"/>
</dbReference>
<evidence type="ECO:0000256" key="8">
    <source>
        <dbReference type="ARBA" id="ARBA00023316"/>
    </source>
</evidence>
<evidence type="ECO:0000313" key="12">
    <source>
        <dbReference type="EMBL" id="NDV02604.1"/>
    </source>
</evidence>
<dbReference type="InterPro" id="IPR005490">
    <property type="entry name" value="LD_TPept_cat_dom"/>
</dbReference>
<dbReference type="PROSITE" id="PS51318">
    <property type="entry name" value="TAT"/>
    <property type="match status" value="1"/>
</dbReference>
<dbReference type="Proteomes" id="UP000474757">
    <property type="component" value="Unassembled WGS sequence"/>
</dbReference>
<name>A0A6B2K252_9RHOB</name>
<comment type="caution">
    <text evidence="12">The sequence shown here is derived from an EMBL/GenBank/DDBJ whole genome shotgun (WGS) entry which is preliminary data.</text>
</comment>
<dbReference type="CDD" id="cd16913">
    <property type="entry name" value="YkuD_like"/>
    <property type="match status" value="1"/>
</dbReference>
<evidence type="ECO:0000256" key="5">
    <source>
        <dbReference type="ARBA" id="ARBA00022801"/>
    </source>
</evidence>
<proteinExistence type="inferred from homology"/>
<dbReference type="InterPro" id="IPR050979">
    <property type="entry name" value="LD-transpeptidase"/>
</dbReference>
<comment type="similarity">
    <text evidence="2">Belongs to the YkuD family.</text>
</comment>
<feature type="chain" id="PRO_5025576127" evidence="10">
    <location>
        <begin position="23"/>
        <end position="211"/>
    </location>
</feature>
<dbReference type="InterPro" id="IPR006311">
    <property type="entry name" value="TAT_signal"/>
</dbReference>
<dbReference type="GO" id="GO:0016757">
    <property type="term" value="F:glycosyltransferase activity"/>
    <property type="evidence" value="ECO:0007669"/>
    <property type="project" value="UniProtKB-KW"/>
</dbReference>
<evidence type="ECO:0000256" key="10">
    <source>
        <dbReference type="SAM" id="SignalP"/>
    </source>
</evidence>
<keyword evidence="4" id="KW-0808">Transferase</keyword>
<keyword evidence="6 9" id="KW-0133">Cell shape</keyword>
<dbReference type="GO" id="GO:0008360">
    <property type="term" value="P:regulation of cell shape"/>
    <property type="evidence" value="ECO:0007669"/>
    <property type="project" value="UniProtKB-UniRule"/>
</dbReference>
<dbReference type="SUPFAM" id="SSF141523">
    <property type="entry name" value="L,D-transpeptidase catalytic domain-like"/>
    <property type="match status" value="1"/>
</dbReference>
<keyword evidence="10" id="KW-0732">Signal</keyword>
<evidence type="ECO:0000256" key="4">
    <source>
        <dbReference type="ARBA" id="ARBA00022679"/>
    </source>
</evidence>
<dbReference type="GO" id="GO:0018104">
    <property type="term" value="P:peptidoglycan-protein cross-linking"/>
    <property type="evidence" value="ECO:0007669"/>
    <property type="project" value="TreeGrafter"/>
</dbReference>
<dbReference type="Pfam" id="PF03734">
    <property type="entry name" value="YkuD"/>
    <property type="match status" value="1"/>
</dbReference>
<dbReference type="UniPathway" id="UPA00219"/>
<evidence type="ECO:0000256" key="9">
    <source>
        <dbReference type="PROSITE-ProRule" id="PRU01373"/>
    </source>
</evidence>
<dbReference type="PROSITE" id="PS52029">
    <property type="entry name" value="LD_TPASE"/>
    <property type="match status" value="1"/>
</dbReference>
<dbReference type="RefSeq" id="WP_163895722.1">
    <property type="nucleotide sequence ID" value="NZ_JAAFYS010000004.1"/>
</dbReference>
<evidence type="ECO:0000256" key="6">
    <source>
        <dbReference type="ARBA" id="ARBA00022960"/>
    </source>
</evidence>
<evidence type="ECO:0000259" key="11">
    <source>
        <dbReference type="PROSITE" id="PS52029"/>
    </source>
</evidence>
<evidence type="ECO:0000313" key="13">
    <source>
        <dbReference type="Proteomes" id="UP000474757"/>
    </source>
</evidence>
<gene>
    <name evidence="12" type="ORF">GZA08_16665</name>
</gene>
<evidence type="ECO:0000256" key="7">
    <source>
        <dbReference type="ARBA" id="ARBA00022984"/>
    </source>
</evidence>
<keyword evidence="7 9" id="KW-0573">Peptidoglycan synthesis</keyword>
<evidence type="ECO:0000256" key="2">
    <source>
        <dbReference type="ARBA" id="ARBA00005992"/>
    </source>
</evidence>
<keyword evidence="13" id="KW-1185">Reference proteome</keyword>
<dbReference type="PANTHER" id="PTHR30582">
    <property type="entry name" value="L,D-TRANSPEPTIDASE"/>
    <property type="match status" value="1"/>
</dbReference>
<dbReference type="EMBL" id="JAAGAB010000004">
    <property type="protein sequence ID" value="NDV02604.1"/>
    <property type="molecule type" value="Genomic_DNA"/>
</dbReference>
<sequence>MFTRRTFLAGSAASIAAGSALAQTAPVAPLQLDVSPEATNPYGITLPPDMEGDYVIPEKYRAQIVPIQAGIPAGQIHIVPQNYHLYYTLPDNVAIRYGVAVGQEGLGWSGSASIQRKVEWPSWRPTDEMIERNPAAYEQYADGMPGGPTNPLGARALYFFQGDRDTAIRIHGTTQPSSIGSSASNGCFRMYNSHVIDLYQRVPLGTAAFAY</sequence>
<keyword evidence="3" id="KW-0328">Glycosyltransferase</keyword>
<protein>
    <submittedName>
        <fullName evidence="12">L,D-transpeptidase</fullName>
    </submittedName>
</protein>
<dbReference type="FunFam" id="2.40.440.10:FF:000002">
    <property type="entry name" value="L,D-transpeptidase ErfK/SrfK"/>
    <property type="match status" value="1"/>
</dbReference>
<evidence type="ECO:0000256" key="3">
    <source>
        <dbReference type="ARBA" id="ARBA00022676"/>
    </source>
</evidence>
<feature type="active site" description="Proton donor/acceptor" evidence="9">
    <location>
        <position position="171"/>
    </location>
</feature>
<dbReference type="GO" id="GO:0071555">
    <property type="term" value="P:cell wall organization"/>
    <property type="evidence" value="ECO:0007669"/>
    <property type="project" value="UniProtKB-UniRule"/>
</dbReference>
<evidence type="ECO:0000256" key="1">
    <source>
        <dbReference type="ARBA" id="ARBA00004752"/>
    </source>
</evidence>
<feature type="domain" description="L,D-TPase catalytic" evidence="11">
    <location>
        <begin position="74"/>
        <end position="211"/>
    </location>
</feature>
<keyword evidence="8 9" id="KW-0961">Cell wall biogenesis/degradation</keyword>
<keyword evidence="5" id="KW-0378">Hydrolase</keyword>
<feature type="signal peptide" evidence="10">
    <location>
        <begin position="1"/>
        <end position="22"/>
    </location>
</feature>
<dbReference type="AlphaFoldDB" id="A0A6B2K252"/>
<reference evidence="12 13" key="1">
    <citation type="submission" date="2020-02" db="EMBL/GenBank/DDBJ databases">
        <title>Pseudoroseicyclus tamarix, sp. nov., isolated from offshore sediment of a Tamarix chinensis forest.</title>
        <authorList>
            <person name="Gai Y."/>
        </authorList>
    </citation>
    <scope>NUCLEOTIDE SEQUENCE [LARGE SCALE GENOMIC DNA]</scope>
    <source>
        <strain evidence="12 13">CLL3-39</strain>
    </source>
</reference>